<dbReference type="Gene3D" id="3.40.190.10">
    <property type="entry name" value="Periplasmic binding protein-like II"/>
    <property type="match status" value="2"/>
</dbReference>
<dbReference type="SUPFAM" id="SSF46785">
    <property type="entry name" value="Winged helix' DNA-binding domain"/>
    <property type="match status" value="1"/>
</dbReference>
<comment type="similarity">
    <text evidence="1">Belongs to the LysR transcriptional regulatory family.</text>
</comment>
<dbReference type="CDD" id="cd05466">
    <property type="entry name" value="PBP2_LTTR_substrate"/>
    <property type="match status" value="1"/>
</dbReference>
<keyword evidence="4" id="KW-0804">Transcription</keyword>
<sequence length="298" mass="32714">MSVSFDDLRLLMEIVEYGSFTQAAARRRWSQPQVSQRVSALEDQLGVQLFRRHRRGALPTEACVTFLPAARAALAALELGMESVQGVPALPTMRLACVPSLASMLFGPILLALAEAPMEIRCTTNHSPIIMELLLTDRAQLGFVLRCPAIAGIELERICVSPIIAVVQRDHPLARSPACMLADIANAQLAPQFWGAECDELIGRLHANRTTNIPIHAIQPASAALELALEHGFLTFMPEMAVAKQLKDGSLVKLDIADLPLWEWEVMMAWRSGKRVDASKQMVLQVVRNIAAGWTPAR</sequence>
<dbReference type="InterPro" id="IPR000847">
    <property type="entry name" value="LysR_HTH_N"/>
</dbReference>
<proteinExistence type="inferred from homology"/>
<evidence type="ECO:0000256" key="1">
    <source>
        <dbReference type="ARBA" id="ARBA00009437"/>
    </source>
</evidence>
<evidence type="ECO:0000259" key="5">
    <source>
        <dbReference type="PROSITE" id="PS50931"/>
    </source>
</evidence>
<dbReference type="SUPFAM" id="SSF53850">
    <property type="entry name" value="Periplasmic binding protein-like II"/>
    <property type="match status" value="1"/>
</dbReference>
<evidence type="ECO:0000256" key="4">
    <source>
        <dbReference type="ARBA" id="ARBA00023163"/>
    </source>
</evidence>
<dbReference type="Pfam" id="PF03466">
    <property type="entry name" value="LysR_substrate"/>
    <property type="match status" value="1"/>
</dbReference>
<dbReference type="Gene3D" id="1.10.10.10">
    <property type="entry name" value="Winged helix-like DNA-binding domain superfamily/Winged helix DNA-binding domain"/>
    <property type="match status" value="1"/>
</dbReference>
<dbReference type="PROSITE" id="PS50931">
    <property type="entry name" value="HTH_LYSR"/>
    <property type="match status" value="1"/>
</dbReference>
<organism evidence="6 7">
    <name type="scientific">Massilia antarctica</name>
    <dbReference type="NCBI Taxonomy" id="2765360"/>
    <lineage>
        <taxon>Bacteria</taxon>
        <taxon>Pseudomonadati</taxon>
        <taxon>Pseudomonadota</taxon>
        <taxon>Betaproteobacteria</taxon>
        <taxon>Burkholderiales</taxon>
        <taxon>Oxalobacteraceae</taxon>
        <taxon>Telluria group</taxon>
        <taxon>Massilia</taxon>
    </lineage>
</organism>
<protein>
    <submittedName>
        <fullName evidence="6">LysR family transcriptional regulator</fullName>
    </submittedName>
</protein>
<accession>A0AA48WJF0</accession>
<dbReference type="EMBL" id="CP065053">
    <property type="protein sequence ID" value="QPI53378.1"/>
    <property type="molecule type" value="Genomic_DNA"/>
</dbReference>
<evidence type="ECO:0000313" key="7">
    <source>
        <dbReference type="Proteomes" id="UP000662888"/>
    </source>
</evidence>
<feature type="domain" description="HTH lysR-type" evidence="5">
    <location>
        <begin position="3"/>
        <end position="60"/>
    </location>
</feature>
<dbReference type="InterPro" id="IPR036390">
    <property type="entry name" value="WH_DNA-bd_sf"/>
</dbReference>
<keyword evidence="2" id="KW-0805">Transcription regulation</keyword>
<keyword evidence="7" id="KW-1185">Reference proteome</keyword>
<evidence type="ECO:0000256" key="2">
    <source>
        <dbReference type="ARBA" id="ARBA00023015"/>
    </source>
</evidence>
<dbReference type="PANTHER" id="PTHR30126:SF40">
    <property type="entry name" value="HTH-TYPE TRANSCRIPTIONAL REGULATOR GLTR"/>
    <property type="match status" value="1"/>
</dbReference>
<dbReference type="Proteomes" id="UP000662888">
    <property type="component" value="Chromosome"/>
</dbReference>
<dbReference type="InterPro" id="IPR036388">
    <property type="entry name" value="WH-like_DNA-bd_sf"/>
</dbReference>
<reference evidence="6 7" key="1">
    <citation type="submission" date="2020-11" db="EMBL/GenBank/DDBJ databases">
        <authorList>
            <person name="Sun Q."/>
        </authorList>
    </citation>
    <scope>NUCLEOTIDE SEQUENCE [LARGE SCALE GENOMIC DNA]</scope>
    <source>
        <strain evidence="6 7">P8398</strain>
    </source>
</reference>
<evidence type="ECO:0000313" key="6">
    <source>
        <dbReference type="EMBL" id="QPI53378.1"/>
    </source>
</evidence>
<name>A0AA48WJF0_9BURK</name>
<dbReference type="InterPro" id="IPR005119">
    <property type="entry name" value="LysR_subst-bd"/>
</dbReference>
<evidence type="ECO:0000256" key="3">
    <source>
        <dbReference type="ARBA" id="ARBA00023125"/>
    </source>
</evidence>
<gene>
    <name evidence="6" type="ORF">IV454_21945</name>
</gene>
<keyword evidence="3" id="KW-0238">DNA-binding</keyword>
<dbReference type="Pfam" id="PF00126">
    <property type="entry name" value="HTH_1"/>
    <property type="match status" value="1"/>
</dbReference>
<dbReference type="PRINTS" id="PR00039">
    <property type="entry name" value="HTHLYSR"/>
</dbReference>
<dbReference type="PANTHER" id="PTHR30126">
    <property type="entry name" value="HTH-TYPE TRANSCRIPTIONAL REGULATOR"/>
    <property type="match status" value="1"/>
</dbReference>